<protein>
    <submittedName>
        <fullName evidence="1">GbsR/MarR family transcriptional regulator</fullName>
    </submittedName>
</protein>
<reference evidence="1 2" key="1">
    <citation type="journal article" date="2016" name="Genome Announc.">
        <title>Draft Genome Sequence of the Thermotolerant Cyanobacterium Desertifilum sp. IPPAS B-1220.</title>
        <authorList>
            <person name="Mironov K.S."/>
            <person name="Sinetova M.A."/>
            <person name="Bolatkhan K."/>
            <person name="Zayadan B.K."/>
            <person name="Ustinova V.V."/>
            <person name="Kupriyanova E.V."/>
            <person name="Skrypnik A.N."/>
            <person name="Gogoleva N.E."/>
            <person name="Gogolev Y.V."/>
            <person name="Los D.A."/>
        </authorList>
    </citation>
    <scope>NUCLEOTIDE SEQUENCE [LARGE SCALE GENOMIC DNA]</scope>
    <source>
        <strain evidence="1 2">IPPAS B-1220</strain>
    </source>
</reference>
<sequence length="170" mass="20070">MVKWKKIIGFPQQLKVKHAPEEKHFVEEVGLMFERVGLPRMAGRIFGWLLISQPSHQSMSELTEVLQASKGSISTMTRLLIQLRLIDRVSLPGERRDYFCIKPGAWSQINQSQIERIQAFRQLADKGLQLLADREPRDRLRLEEMRDIHAFWEQELPLLHQRWETERTKS</sequence>
<dbReference type="Proteomes" id="UP000095472">
    <property type="component" value="Chromosome"/>
</dbReference>
<keyword evidence="2" id="KW-1185">Reference proteome</keyword>
<evidence type="ECO:0000313" key="1">
    <source>
        <dbReference type="EMBL" id="XPM66247.1"/>
    </source>
</evidence>
<evidence type="ECO:0000313" key="2">
    <source>
        <dbReference type="Proteomes" id="UP000095472"/>
    </source>
</evidence>
<accession>A0ACD5GZQ2</accession>
<gene>
    <name evidence="1" type="ORF">BH720_013210</name>
</gene>
<proteinExistence type="predicted"/>
<organism evidence="1 2">
    <name type="scientific">Desertifilum tharense IPPAS B-1220</name>
    <dbReference type="NCBI Taxonomy" id="1781255"/>
    <lineage>
        <taxon>Bacteria</taxon>
        <taxon>Bacillati</taxon>
        <taxon>Cyanobacteriota</taxon>
        <taxon>Cyanophyceae</taxon>
        <taxon>Desertifilales</taxon>
        <taxon>Desertifilaceae</taxon>
        <taxon>Desertifilum</taxon>
    </lineage>
</organism>
<name>A0ACD5GZQ2_9CYAN</name>
<dbReference type="EMBL" id="CP182909">
    <property type="protein sequence ID" value="XPM66247.1"/>
    <property type="molecule type" value="Genomic_DNA"/>
</dbReference>